<feature type="disulfide bond" evidence="14">
    <location>
        <begin position="373"/>
        <end position="394"/>
    </location>
</feature>
<evidence type="ECO:0000256" key="9">
    <source>
        <dbReference type="ARBA" id="ARBA00023319"/>
    </source>
</evidence>
<dbReference type="PRINTS" id="PR01265">
    <property type="entry name" value="LINKMODULE"/>
</dbReference>
<gene>
    <name evidence="18" type="ORF">UY3_18742</name>
</gene>
<reference evidence="19" key="1">
    <citation type="journal article" date="2013" name="Nat. Genet.">
        <title>The draft genomes of soft-shell turtle and green sea turtle yield insights into the development and evolution of the turtle-specific body plan.</title>
        <authorList>
            <person name="Wang Z."/>
            <person name="Pascual-Anaya J."/>
            <person name="Zadissa A."/>
            <person name="Li W."/>
            <person name="Niimura Y."/>
            <person name="Huang Z."/>
            <person name="Li C."/>
            <person name="White S."/>
            <person name="Xiong Z."/>
            <person name="Fang D."/>
            <person name="Wang B."/>
            <person name="Ming Y."/>
            <person name="Chen Y."/>
            <person name="Zheng Y."/>
            <person name="Kuraku S."/>
            <person name="Pignatelli M."/>
            <person name="Herrero J."/>
            <person name="Beal K."/>
            <person name="Nozawa M."/>
            <person name="Li Q."/>
            <person name="Wang J."/>
            <person name="Zhang H."/>
            <person name="Yu L."/>
            <person name="Shigenobu S."/>
            <person name="Wang J."/>
            <person name="Liu J."/>
            <person name="Flicek P."/>
            <person name="Searle S."/>
            <person name="Wang J."/>
            <person name="Kuratani S."/>
            <person name="Yin Y."/>
            <person name="Aken B."/>
            <person name="Zhang G."/>
            <person name="Irie N."/>
        </authorList>
    </citation>
    <scope>NUCLEOTIDE SEQUENCE [LARGE SCALE GENOMIC DNA]</scope>
</reference>
<evidence type="ECO:0000256" key="5">
    <source>
        <dbReference type="ARBA" id="ARBA00022737"/>
    </source>
</evidence>
<keyword evidence="7" id="KW-0325">Glycoprotein</keyword>
<dbReference type="EMBL" id="KB603100">
    <property type="protein sequence ID" value="EMP24105.1"/>
    <property type="molecule type" value="Genomic_DNA"/>
</dbReference>
<evidence type="ECO:0000256" key="15">
    <source>
        <dbReference type="SAM" id="SignalP"/>
    </source>
</evidence>
<dbReference type="CDD" id="cd03519">
    <property type="entry name" value="Link_domain_HAPLN_module_2"/>
    <property type="match status" value="1"/>
</dbReference>
<evidence type="ECO:0000313" key="18">
    <source>
        <dbReference type="EMBL" id="EMP24105.1"/>
    </source>
</evidence>
<comment type="similarity">
    <text evidence="10">Belongs to the HAPLN family.</text>
</comment>
<dbReference type="PANTHER" id="PTHR22804">
    <property type="entry name" value="AGGRECAN/VERSICAN PROTEOGLYCAN"/>
    <property type="match status" value="1"/>
</dbReference>
<evidence type="ECO:0000256" key="7">
    <source>
        <dbReference type="ARBA" id="ARBA00023180"/>
    </source>
</evidence>
<keyword evidence="6 14" id="KW-1015">Disulfide bond</keyword>
<dbReference type="FunFam" id="3.10.100.10:FF:000002">
    <property type="entry name" value="Hyaluronan proteoglycan link protein 1"/>
    <property type="match status" value="1"/>
</dbReference>
<dbReference type="PROSITE" id="PS50835">
    <property type="entry name" value="IG_LIKE"/>
    <property type="match status" value="1"/>
</dbReference>
<feature type="chain" id="PRO_5004079675" description="Hyaluronan and proteoglycan link protein 4" evidence="15">
    <location>
        <begin position="26"/>
        <end position="493"/>
    </location>
</feature>
<dbReference type="AlphaFoldDB" id="M7AN02"/>
<evidence type="ECO:0000256" key="11">
    <source>
        <dbReference type="ARBA" id="ARBA00057003"/>
    </source>
</evidence>
<keyword evidence="8" id="KW-0373">Hyaluronic acid</keyword>
<dbReference type="SMART" id="SM00406">
    <property type="entry name" value="IGv"/>
    <property type="match status" value="1"/>
</dbReference>
<feature type="disulfide bond" evidence="14">
    <location>
        <begin position="205"/>
        <end position="226"/>
    </location>
</feature>
<evidence type="ECO:0000256" key="4">
    <source>
        <dbReference type="ARBA" id="ARBA00022729"/>
    </source>
</evidence>
<dbReference type="InterPro" id="IPR003598">
    <property type="entry name" value="Ig_sub2"/>
</dbReference>
<dbReference type="Pfam" id="PF00193">
    <property type="entry name" value="Xlink"/>
    <property type="match status" value="2"/>
</dbReference>
<protein>
    <recommendedName>
        <fullName evidence="12">Hyaluronan and proteoglycan link protein 4</fullName>
    </recommendedName>
    <alternativeName>
        <fullName evidence="13">Brain link protein 2</fullName>
    </alternativeName>
</protein>
<dbReference type="PANTHER" id="PTHR22804:SF11">
    <property type="entry name" value="HYALURONAN AND PROTEOGLYCAN LINK PROTEIN 4"/>
    <property type="match status" value="1"/>
</dbReference>
<evidence type="ECO:0000259" key="17">
    <source>
        <dbReference type="PROSITE" id="PS50963"/>
    </source>
</evidence>
<dbReference type="SMART" id="SM00409">
    <property type="entry name" value="IG"/>
    <property type="match status" value="1"/>
</dbReference>
<dbReference type="SUPFAM" id="SSF56436">
    <property type="entry name" value="C-type lectin-like"/>
    <property type="match status" value="2"/>
</dbReference>
<dbReference type="PROSITE" id="PS50963">
    <property type="entry name" value="LINK_2"/>
    <property type="match status" value="2"/>
</dbReference>
<evidence type="ECO:0000313" key="19">
    <source>
        <dbReference type="Proteomes" id="UP000031443"/>
    </source>
</evidence>
<dbReference type="SMART" id="SM00445">
    <property type="entry name" value="LINK"/>
    <property type="match status" value="2"/>
</dbReference>
<comment type="caution">
    <text evidence="14">Lacks conserved residue(s) required for the propagation of feature annotation.</text>
</comment>
<evidence type="ECO:0000259" key="16">
    <source>
        <dbReference type="PROSITE" id="PS50835"/>
    </source>
</evidence>
<dbReference type="GO" id="GO:0005540">
    <property type="term" value="F:hyaluronic acid binding"/>
    <property type="evidence" value="ECO:0007669"/>
    <property type="project" value="UniProtKB-KW"/>
</dbReference>
<dbReference type="FunFam" id="3.10.100.10:FF:000001">
    <property type="entry name" value="Hyaluronan proteoglycan link protein 1"/>
    <property type="match status" value="1"/>
</dbReference>
<evidence type="ECO:0000256" key="12">
    <source>
        <dbReference type="ARBA" id="ARBA00069067"/>
    </source>
</evidence>
<dbReference type="InterPro" id="IPR016186">
    <property type="entry name" value="C-type_lectin-like/link_sf"/>
</dbReference>
<dbReference type="InterPro" id="IPR036179">
    <property type="entry name" value="Ig-like_dom_sf"/>
</dbReference>
<evidence type="ECO:0000256" key="1">
    <source>
        <dbReference type="ARBA" id="ARBA00004498"/>
    </source>
</evidence>
<feature type="signal peptide" evidence="15">
    <location>
        <begin position="1"/>
        <end position="25"/>
    </location>
</feature>
<dbReference type="Pfam" id="PF07686">
    <property type="entry name" value="V-set"/>
    <property type="match status" value="1"/>
</dbReference>
<feature type="domain" description="Ig-like" evidence="16">
    <location>
        <begin position="22"/>
        <end position="157"/>
    </location>
</feature>
<dbReference type="Proteomes" id="UP000031443">
    <property type="component" value="Unassembled WGS sequence"/>
</dbReference>
<evidence type="ECO:0000256" key="3">
    <source>
        <dbReference type="ARBA" id="ARBA00022530"/>
    </source>
</evidence>
<feature type="domain" description="Link" evidence="17">
    <location>
        <begin position="328"/>
        <end position="420"/>
    </location>
</feature>
<dbReference type="GO" id="GO:0007155">
    <property type="term" value="P:cell adhesion"/>
    <property type="evidence" value="ECO:0007669"/>
    <property type="project" value="InterPro"/>
</dbReference>
<dbReference type="InterPro" id="IPR007110">
    <property type="entry name" value="Ig-like_dom"/>
</dbReference>
<sequence>MMQPVCRAATLLLLIAVLSSPPALSERGRKKVIHVSEDESGAVVVQTAPGKVVTHRGGTILLPCRYHYDTSAHDPAEIRLKWTKVMDPMSFVDVFVAMGKERRAFGSYRGRTALQEDGTGDASLIIRNVTLQDYGQYECEVTNELEDDTGMVKLDLEGVIFPYHPRLGRYTLNFQEAQEACLAQDGILASYDQLHKAWVEGMDWCNAGWLEDGSVQSPISRPRDECGRKDTPVGVRSYGYRHKEDERYDAFCFTSNLNDKLLPSVGQGKGGRAARGDMVAQMRVPFTRAPAVSGTGFNAKRRGFRDGQGPLCCNSCLPGAETGEGEAGKVYFLKTYGKVSYPEALQACKKNGARVAKVGQLYAAWKIQLLDKCEAGWVEDGSIRYPIVNPRARCGGREPGVRNLGFPDKKYKLFGVYCYKKASEGPPKDGREEPGKWRPLQANESFVPVSMKPITAASEHEECTRALHVGVYRICHYRVCGLSRYMRSLCQRL</sequence>
<evidence type="ECO:0000256" key="13">
    <source>
        <dbReference type="ARBA" id="ARBA00082812"/>
    </source>
</evidence>
<evidence type="ECO:0000256" key="14">
    <source>
        <dbReference type="PROSITE-ProRule" id="PRU00323"/>
    </source>
</evidence>
<dbReference type="PROSITE" id="PS01241">
    <property type="entry name" value="LINK_1"/>
    <property type="match status" value="1"/>
</dbReference>
<keyword evidence="4 15" id="KW-0732">Signal</keyword>
<feature type="domain" description="Link" evidence="17">
    <location>
        <begin position="159"/>
        <end position="254"/>
    </location>
</feature>
<dbReference type="GO" id="GO:0007417">
    <property type="term" value="P:central nervous system development"/>
    <property type="evidence" value="ECO:0007669"/>
    <property type="project" value="TreeGrafter"/>
</dbReference>
<dbReference type="InterPro" id="IPR013106">
    <property type="entry name" value="Ig_V-set"/>
</dbReference>
<dbReference type="GO" id="GO:0072534">
    <property type="term" value="C:perineuronal net"/>
    <property type="evidence" value="ECO:0007669"/>
    <property type="project" value="TreeGrafter"/>
</dbReference>
<dbReference type="Gene3D" id="3.10.100.10">
    <property type="entry name" value="Mannose-Binding Protein A, subunit A"/>
    <property type="match status" value="2"/>
</dbReference>
<organism evidence="18 19">
    <name type="scientific">Chelonia mydas</name>
    <name type="common">Green sea-turtle</name>
    <name type="synonym">Chelonia agassizi</name>
    <dbReference type="NCBI Taxonomy" id="8469"/>
    <lineage>
        <taxon>Eukaryota</taxon>
        <taxon>Metazoa</taxon>
        <taxon>Chordata</taxon>
        <taxon>Craniata</taxon>
        <taxon>Vertebrata</taxon>
        <taxon>Euteleostomi</taxon>
        <taxon>Archelosauria</taxon>
        <taxon>Testudinata</taxon>
        <taxon>Testudines</taxon>
        <taxon>Cryptodira</taxon>
        <taxon>Durocryptodira</taxon>
        <taxon>Americhelydia</taxon>
        <taxon>Chelonioidea</taxon>
        <taxon>Cheloniidae</taxon>
        <taxon>Chelonia</taxon>
    </lineage>
</organism>
<dbReference type="eggNOG" id="ENOG502QRG1">
    <property type="taxonomic scope" value="Eukaryota"/>
</dbReference>
<evidence type="ECO:0000256" key="10">
    <source>
        <dbReference type="ARBA" id="ARBA00038272"/>
    </source>
</evidence>
<dbReference type="FunFam" id="2.60.40.10:FF:000536">
    <property type="entry name" value="Hyaluronan and proteoglycan link protein 4"/>
    <property type="match status" value="1"/>
</dbReference>
<dbReference type="GO" id="GO:0001501">
    <property type="term" value="P:skeletal system development"/>
    <property type="evidence" value="ECO:0007669"/>
    <property type="project" value="TreeGrafter"/>
</dbReference>
<keyword evidence="3" id="KW-0272">Extracellular matrix</keyword>
<dbReference type="GO" id="GO:0010001">
    <property type="term" value="P:glial cell differentiation"/>
    <property type="evidence" value="ECO:0007669"/>
    <property type="project" value="TreeGrafter"/>
</dbReference>
<dbReference type="SUPFAM" id="SSF48726">
    <property type="entry name" value="Immunoglobulin"/>
    <property type="match status" value="1"/>
</dbReference>
<dbReference type="SMART" id="SM00408">
    <property type="entry name" value="IGc2"/>
    <property type="match status" value="1"/>
</dbReference>
<dbReference type="InterPro" id="IPR000538">
    <property type="entry name" value="Link_dom"/>
</dbReference>
<keyword evidence="19" id="KW-1185">Reference proteome</keyword>
<evidence type="ECO:0000256" key="8">
    <source>
        <dbReference type="ARBA" id="ARBA00023290"/>
    </source>
</evidence>
<dbReference type="InterPro" id="IPR013783">
    <property type="entry name" value="Ig-like_fold"/>
</dbReference>
<comment type="function">
    <text evidence="11">Essential for the proper localization of brevican (BCAN), mainly as a perineuronal nets (PNNs)-type deposition in the brainstem and cerebellum thereby playing a key role in the formation and structural organization of PNNs. Contributes to the formation and transmission of inhibitory GABAergic synapses between Purkinje cells and deep cerebellar nuclei neurons.</text>
</comment>
<accession>M7AN02</accession>
<evidence type="ECO:0000256" key="2">
    <source>
        <dbReference type="ARBA" id="ARBA00022525"/>
    </source>
</evidence>
<keyword evidence="2" id="KW-0964">Secreted</keyword>
<dbReference type="InterPro" id="IPR050691">
    <property type="entry name" value="Hyaluronan_bind_Proteoglycan"/>
</dbReference>
<dbReference type="GO" id="GO:0045202">
    <property type="term" value="C:synapse"/>
    <property type="evidence" value="ECO:0007669"/>
    <property type="project" value="TreeGrafter"/>
</dbReference>
<name>M7AN02_CHEMY</name>
<dbReference type="GO" id="GO:0005615">
    <property type="term" value="C:extracellular space"/>
    <property type="evidence" value="ECO:0007669"/>
    <property type="project" value="TreeGrafter"/>
</dbReference>
<dbReference type="GO" id="GO:0002052">
    <property type="term" value="P:positive regulation of neuroblast proliferation"/>
    <property type="evidence" value="ECO:0007669"/>
    <property type="project" value="TreeGrafter"/>
</dbReference>
<dbReference type="InterPro" id="IPR003599">
    <property type="entry name" value="Ig_sub"/>
</dbReference>
<evidence type="ECO:0000256" key="6">
    <source>
        <dbReference type="ARBA" id="ARBA00023157"/>
    </source>
</evidence>
<keyword evidence="9" id="KW-0393">Immunoglobulin domain</keyword>
<keyword evidence="5" id="KW-0677">Repeat</keyword>
<proteinExistence type="inferred from homology"/>
<dbReference type="Gene3D" id="2.60.40.10">
    <property type="entry name" value="Immunoglobulins"/>
    <property type="match status" value="1"/>
</dbReference>
<dbReference type="InterPro" id="IPR016187">
    <property type="entry name" value="CTDL_fold"/>
</dbReference>
<comment type="subcellular location">
    <subcellularLocation>
        <location evidence="1">Secreted</location>
        <location evidence="1">Extracellular space</location>
        <location evidence="1">Extracellular matrix</location>
    </subcellularLocation>
</comment>